<dbReference type="AlphaFoldDB" id="A0A9J6PX12"/>
<protein>
    <submittedName>
        <fullName evidence="1">Uncharacterized protein</fullName>
    </submittedName>
</protein>
<gene>
    <name evidence="1" type="ORF">N5923_21265</name>
</gene>
<dbReference type="EMBL" id="JAODIM010000043">
    <property type="protein sequence ID" value="MCU5780024.1"/>
    <property type="molecule type" value="Genomic_DNA"/>
</dbReference>
<comment type="caution">
    <text evidence="1">The sequence shown here is derived from an EMBL/GenBank/DDBJ whole genome shotgun (WGS) entry which is preliminary data.</text>
</comment>
<dbReference type="Proteomes" id="UP001064262">
    <property type="component" value="Unassembled WGS sequence"/>
</dbReference>
<accession>A0A9J6PX12</accession>
<evidence type="ECO:0000313" key="2">
    <source>
        <dbReference type="Proteomes" id="UP001064262"/>
    </source>
</evidence>
<dbReference type="RefSeq" id="WP_267144092.1">
    <property type="nucleotide sequence ID" value="NZ_JAODIL010000080.1"/>
</dbReference>
<sequence>MIQIITLTGKKRPFLPVPEWFSKPVSGEEAMKRAKAYDERMELVSQGRELSTLAK</sequence>
<proteinExistence type="predicted"/>
<name>A0A9J6PX12_9GAMM</name>
<reference evidence="1" key="1">
    <citation type="submission" date="2022-09" db="EMBL/GenBank/DDBJ databases">
        <title>Winslowiella arboricola sp. nov., isolated from bleeding cankers on broadleaf hosts.</title>
        <authorList>
            <person name="Brady C."/>
            <person name="Kaur S."/>
            <person name="Crampton B."/>
            <person name="Maddock D."/>
            <person name="Arnold D."/>
            <person name="Denman S."/>
        </authorList>
    </citation>
    <scope>NUCLEOTIDE SEQUENCE</scope>
    <source>
        <strain evidence="1">BAC 15a-03b</strain>
    </source>
</reference>
<keyword evidence="2" id="KW-1185">Reference proteome</keyword>
<evidence type="ECO:0000313" key="1">
    <source>
        <dbReference type="EMBL" id="MCU5780024.1"/>
    </source>
</evidence>
<organism evidence="1 2">
    <name type="scientific">Winslowiella arboricola</name>
    <dbReference type="NCBI Taxonomy" id="2978220"/>
    <lineage>
        <taxon>Bacteria</taxon>
        <taxon>Pseudomonadati</taxon>
        <taxon>Pseudomonadota</taxon>
        <taxon>Gammaproteobacteria</taxon>
        <taxon>Enterobacterales</taxon>
        <taxon>Erwiniaceae</taxon>
        <taxon>Winslowiella</taxon>
    </lineage>
</organism>